<dbReference type="AlphaFoldDB" id="A0A812UP11"/>
<gene>
    <name evidence="1" type="ORF">SNAT2548_LOCUS32552</name>
</gene>
<reference evidence="1" key="1">
    <citation type="submission" date="2021-02" db="EMBL/GenBank/DDBJ databases">
        <authorList>
            <person name="Dougan E. K."/>
            <person name="Rhodes N."/>
            <person name="Thang M."/>
            <person name="Chan C."/>
        </authorList>
    </citation>
    <scope>NUCLEOTIDE SEQUENCE</scope>
</reference>
<evidence type="ECO:0000313" key="1">
    <source>
        <dbReference type="EMBL" id="CAE7571468.1"/>
    </source>
</evidence>
<organism evidence="1 2">
    <name type="scientific">Symbiodinium natans</name>
    <dbReference type="NCBI Taxonomy" id="878477"/>
    <lineage>
        <taxon>Eukaryota</taxon>
        <taxon>Sar</taxon>
        <taxon>Alveolata</taxon>
        <taxon>Dinophyceae</taxon>
        <taxon>Suessiales</taxon>
        <taxon>Symbiodiniaceae</taxon>
        <taxon>Symbiodinium</taxon>
    </lineage>
</organism>
<protein>
    <submittedName>
        <fullName evidence="1">Uncharacterized protein</fullName>
    </submittedName>
</protein>
<dbReference type="EMBL" id="CAJNDS010002715">
    <property type="protein sequence ID" value="CAE7571468.1"/>
    <property type="molecule type" value="Genomic_DNA"/>
</dbReference>
<sequence length="159" mass="17855">MNNANVTKAKLTTPNPFMQVEETAPSSTFRSYSESPACSWHIRLSCKKRSASPMSSLPTSSCVSECGLGLHHLHRTARESRSFHEHHSRFQRHLACGEYLLPGRVLLHWLGWVPIGWAFHEAIISVRAAAGTDSIKSLFEKSSSKTRSFKKSKKVFKKS</sequence>
<proteinExistence type="predicted"/>
<accession>A0A812UP11</accession>
<keyword evidence="2" id="KW-1185">Reference proteome</keyword>
<name>A0A812UP11_9DINO</name>
<dbReference type="Proteomes" id="UP000604046">
    <property type="component" value="Unassembled WGS sequence"/>
</dbReference>
<comment type="caution">
    <text evidence="1">The sequence shown here is derived from an EMBL/GenBank/DDBJ whole genome shotgun (WGS) entry which is preliminary data.</text>
</comment>
<evidence type="ECO:0000313" key="2">
    <source>
        <dbReference type="Proteomes" id="UP000604046"/>
    </source>
</evidence>